<name>A0A2G9YTX5_9BACT</name>
<evidence type="ECO:0000256" key="2">
    <source>
        <dbReference type="ARBA" id="ARBA00022730"/>
    </source>
</evidence>
<proteinExistence type="inferred from homology"/>
<evidence type="ECO:0000313" key="8">
    <source>
        <dbReference type="EMBL" id="PIP22193.1"/>
    </source>
</evidence>
<evidence type="ECO:0000256" key="3">
    <source>
        <dbReference type="ARBA" id="ARBA00022884"/>
    </source>
</evidence>
<evidence type="ECO:0000256" key="6">
    <source>
        <dbReference type="HAMAP-Rule" id="MF_01345"/>
    </source>
</evidence>
<comment type="subunit">
    <text evidence="6">Part of the 30S ribosomal subunit.</text>
</comment>
<dbReference type="InterPro" id="IPR012340">
    <property type="entry name" value="NA-bd_OB-fold"/>
</dbReference>
<dbReference type="NCBIfam" id="TIGR03635">
    <property type="entry name" value="uS17_bact"/>
    <property type="match status" value="1"/>
</dbReference>
<dbReference type="GO" id="GO:0006412">
    <property type="term" value="P:translation"/>
    <property type="evidence" value="ECO:0007669"/>
    <property type="project" value="UniProtKB-UniRule"/>
</dbReference>
<sequence length="76" mass="9185">MAKKQLTGTVISDKMQKTVVVLVERFKQHPKYKRRYRLHKKYKAHTDQEYKVGDRVVIEECRPLSKEKKWKVIKKA</sequence>
<dbReference type="PRINTS" id="PR00973">
    <property type="entry name" value="RIBOSOMALS17"/>
</dbReference>
<keyword evidence="4 6" id="KW-0689">Ribosomal protein</keyword>
<evidence type="ECO:0000256" key="1">
    <source>
        <dbReference type="ARBA" id="ARBA00010254"/>
    </source>
</evidence>
<accession>A0A2G9YTX5</accession>
<dbReference type="Proteomes" id="UP000229054">
    <property type="component" value="Unassembled WGS sequence"/>
</dbReference>
<dbReference type="GO" id="GO:0019843">
    <property type="term" value="F:rRNA binding"/>
    <property type="evidence" value="ECO:0007669"/>
    <property type="project" value="UniProtKB-UniRule"/>
</dbReference>
<dbReference type="InterPro" id="IPR000266">
    <property type="entry name" value="Ribosomal_uS17"/>
</dbReference>
<comment type="function">
    <text evidence="6">One of the primary rRNA binding proteins, it binds specifically to the 5'-end of 16S ribosomal RNA.</text>
</comment>
<dbReference type="PANTHER" id="PTHR10744:SF1">
    <property type="entry name" value="SMALL RIBOSOMAL SUBUNIT PROTEIN US17M"/>
    <property type="match status" value="1"/>
</dbReference>
<dbReference type="PROSITE" id="PS00056">
    <property type="entry name" value="RIBOSOMAL_S17"/>
    <property type="match status" value="1"/>
</dbReference>
<dbReference type="InterPro" id="IPR019984">
    <property type="entry name" value="Ribosomal_uS17_bact/chlr"/>
</dbReference>
<dbReference type="EMBL" id="PCRN01000067">
    <property type="protein sequence ID" value="PIP22193.1"/>
    <property type="molecule type" value="Genomic_DNA"/>
</dbReference>
<evidence type="ECO:0000313" key="9">
    <source>
        <dbReference type="Proteomes" id="UP000229054"/>
    </source>
</evidence>
<evidence type="ECO:0000256" key="5">
    <source>
        <dbReference type="ARBA" id="ARBA00023274"/>
    </source>
</evidence>
<dbReference type="AlphaFoldDB" id="A0A2G9YTX5"/>
<dbReference type="CDD" id="cd00364">
    <property type="entry name" value="Ribosomal_uS17"/>
    <property type="match status" value="1"/>
</dbReference>
<dbReference type="Pfam" id="PF00366">
    <property type="entry name" value="Ribosomal_S17"/>
    <property type="match status" value="1"/>
</dbReference>
<keyword evidence="3 6" id="KW-0694">RNA-binding</keyword>
<dbReference type="HAMAP" id="MF_01345_B">
    <property type="entry name" value="Ribosomal_uS17_B"/>
    <property type="match status" value="1"/>
</dbReference>
<dbReference type="InterPro" id="IPR019979">
    <property type="entry name" value="Ribosomal_uS17_CS"/>
</dbReference>
<protein>
    <recommendedName>
        <fullName evidence="6">Small ribosomal subunit protein uS17</fullName>
    </recommendedName>
</protein>
<dbReference type="GO" id="GO:0003735">
    <property type="term" value="F:structural constituent of ribosome"/>
    <property type="evidence" value="ECO:0007669"/>
    <property type="project" value="UniProtKB-UniRule"/>
</dbReference>
<dbReference type="PANTHER" id="PTHR10744">
    <property type="entry name" value="40S RIBOSOMAL PROTEIN S11 FAMILY MEMBER"/>
    <property type="match status" value="1"/>
</dbReference>
<dbReference type="SUPFAM" id="SSF50249">
    <property type="entry name" value="Nucleic acid-binding proteins"/>
    <property type="match status" value="1"/>
</dbReference>
<keyword evidence="2 6" id="KW-0699">rRNA-binding</keyword>
<evidence type="ECO:0000256" key="4">
    <source>
        <dbReference type="ARBA" id="ARBA00022980"/>
    </source>
</evidence>
<dbReference type="GO" id="GO:0022627">
    <property type="term" value="C:cytosolic small ribosomal subunit"/>
    <property type="evidence" value="ECO:0007669"/>
    <property type="project" value="UniProtKB-UniRule"/>
</dbReference>
<dbReference type="Gene3D" id="2.40.50.140">
    <property type="entry name" value="Nucleic acid-binding proteins"/>
    <property type="match status" value="1"/>
</dbReference>
<keyword evidence="5 6" id="KW-0687">Ribonucleoprotein</keyword>
<organism evidence="8 9">
    <name type="scientific">Candidatus Nealsonbacteria bacterium CG23_combo_of_CG06-09_8_20_14_all_39_25</name>
    <dbReference type="NCBI Taxonomy" id="1974723"/>
    <lineage>
        <taxon>Bacteria</taxon>
        <taxon>Candidatus Nealsoniibacteriota</taxon>
    </lineage>
</organism>
<reference evidence="8 9" key="1">
    <citation type="submission" date="2017-09" db="EMBL/GenBank/DDBJ databases">
        <title>Depth-based differentiation of microbial function through sediment-hosted aquifers and enrichment of novel symbionts in the deep terrestrial subsurface.</title>
        <authorList>
            <person name="Probst A.J."/>
            <person name="Ladd B."/>
            <person name="Jarett J.K."/>
            <person name="Geller-Mcgrath D.E."/>
            <person name="Sieber C.M."/>
            <person name="Emerson J.B."/>
            <person name="Anantharaman K."/>
            <person name="Thomas B.C."/>
            <person name="Malmstrom R."/>
            <person name="Stieglmeier M."/>
            <person name="Klingl A."/>
            <person name="Woyke T."/>
            <person name="Ryan C.M."/>
            <person name="Banfield J.F."/>
        </authorList>
    </citation>
    <scope>NUCLEOTIDE SEQUENCE [LARGE SCALE GENOMIC DNA]</scope>
    <source>
        <strain evidence="8">CG23_combo_of_CG06-09_8_20_14_all_39_25</strain>
    </source>
</reference>
<evidence type="ECO:0000256" key="7">
    <source>
        <dbReference type="RuleBase" id="RU003872"/>
    </source>
</evidence>
<comment type="similarity">
    <text evidence="1 6 7">Belongs to the universal ribosomal protein uS17 family.</text>
</comment>
<gene>
    <name evidence="6" type="primary">rpsQ</name>
    <name evidence="8" type="ORF">COX38_01895</name>
</gene>
<comment type="caution">
    <text evidence="8">The sequence shown here is derived from an EMBL/GenBank/DDBJ whole genome shotgun (WGS) entry which is preliminary data.</text>
</comment>
<dbReference type="NCBIfam" id="NF004123">
    <property type="entry name" value="PRK05610.1"/>
    <property type="match status" value="1"/>
</dbReference>